<organism evidence="3 4">
    <name type="scientific">Almyronema epifaneia S1</name>
    <dbReference type="NCBI Taxonomy" id="2991925"/>
    <lineage>
        <taxon>Bacteria</taxon>
        <taxon>Bacillati</taxon>
        <taxon>Cyanobacteriota</taxon>
        <taxon>Cyanophyceae</taxon>
        <taxon>Nodosilineales</taxon>
        <taxon>Nodosilineaceae</taxon>
        <taxon>Almyronema</taxon>
        <taxon>Almyronema epifaneia</taxon>
    </lineage>
</organism>
<keyword evidence="1" id="KW-0175">Coiled coil</keyword>
<reference evidence="3 4" key="1">
    <citation type="submission" date="2024-10" db="EMBL/GenBank/DDBJ databases">
        <authorList>
            <person name="Ratan Roy A."/>
            <person name="Morales Sandoval P.H."/>
            <person name="De Los Santos Villalobos S."/>
            <person name="Chakraborty S."/>
            <person name="Mukherjee J."/>
        </authorList>
    </citation>
    <scope>NUCLEOTIDE SEQUENCE [LARGE SCALE GENOMIC DNA]</scope>
    <source>
        <strain evidence="3 4">S1</strain>
    </source>
</reference>
<name>A0ABW6ICA9_9CYAN</name>
<evidence type="ECO:0000256" key="2">
    <source>
        <dbReference type="SAM" id="MobiDB-lite"/>
    </source>
</evidence>
<gene>
    <name evidence="3" type="ORF">ACFVKH_05800</name>
</gene>
<dbReference type="Pfam" id="PF10387">
    <property type="entry name" value="DUF2442"/>
    <property type="match status" value="1"/>
</dbReference>
<protein>
    <submittedName>
        <fullName evidence="3">DUF2442 domain-containing protein</fullName>
    </submittedName>
</protein>
<evidence type="ECO:0000313" key="4">
    <source>
        <dbReference type="Proteomes" id="UP001600165"/>
    </source>
</evidence>
<accession>A0ABW6ICA9</accession>
<dbReference type="RefSeq" id="WP_377962904.1">
    <property type="nucleotide sequence ID" value="NZ_JBHZOL010000032.1"/>
</dbReference>
<proteinExistence type="predicted"/>
<feature type="compositionally biased region" description="Basic and acidic residues" evidence="2">
    <location>
        <begin position="142"/>
        <end position="151"/>
    </location>
</feature>
<dbReference type="InterPro" id="IPR018841">
    <property type="entry name" value="DUF2442"/>
</dbReference>
<evidence type="ECO:0000256" key="1">
    <source>
        <dbReference type="SAM" id="Coils"/>
    </source>
</evidence>
<comment type="caution">
    <text evidence="3">The sequence shown here is derived from an EMBL/GenBank/DDBJ whole genome shotgun (WGS) entry which is preliminary data.</text>
</comment>
<keyword evidence="4" id="KW-1185">Reference proteome</keyword>
<evidence type="ECO:0000313" key="3">
    <source>
        <dbReference type="EMBL" id="MFE4105781.1"/>
    </source>
</evidence>
<dbReference type="Gene3D" id="3.30.2020.40">
    <property type="entry name" value="Uncharacterised protein PF10387, DUF2442"/>
    <property type="match status" value="1"/>
</dbReference>
<sequence length="170" mass="18989">MTNRDLASSELEEQIQKAREETELDESLALVAKKAFYNEENKLIIIELANDVIFSFPTRLIQGLDKASKEQLVAIEISPSGQGLHWEELDIDLDIPNLLSGIFGTKSWMRDLGRKGGKSRSQAKISASRENGKKGGRPRKNKASEIETRSVSDAEIDSAYQDFLSDGLEY</sequence>
<feature type="compositionally biased region" description="Polar residues" evidence="2">
    <location>
        <begin position="119"/>
        <end position="129"/>
    </location>
</feature>
<dbReference type="Proteomes" id="UP001600165">
    <property type="component" value="Unassembled WGS sequence"/>
</dbReference>
<dbReference type="EMBL" id="JBHZOL010000032">
    <property type="protein sequence ID" value="MFE4105781.1"/>
    <property type="molecule type" value="Genomic_DNA"/>
</dbReference>
<feature type="coiled-coil region" evidence="1">
    <location>
        <begin position="1"/>
        <end position="28"/>
    </location>
</feature>
<feature type="region of interest" description="Disordered" evidence="2">
    <location>
        <begin position="112"/>
        <end position="151"/>
    </location>
</feature>